<comment type="caution">
    <text evidence="4">The sequence shown here is derived from an EMBL/GenBank/DDBJ whole genome shotgun (WGS) entry which is preliminary data.</text>
</comment>
<dbReference type="InterPro" id="IPR038765">
    <property type="entry name" value="Papain-like_cys_pep_sf"/>
</dbReference>
<evidence type="ECO:0000259" key="3">
    <source>
        <dbReference type="Pfam" id="PF00927"/>
    </source>
</evidence>
<keyword evidence="5" id="KW-1185">Reference proteome</keyword>
<dbReference type="SUPFAM" id="SSF54001">
    <property type="entry name" value="Cysteine proteinases"/>
    <property type="match status" value="1"/>
</dbReference>
<dbReference type="Gene3D" id="2.60.40.10">
    <property type="entry name" value="Immunoglobulins"/>
    <property type="match status" value="2"/>
</dbReference>
<feature type="domain" description="Transglutaminase C-terminal" evidence="3">
    <location>
        <begin position="163"/>
        <end position="220"/>
    </location>
</feature>
<evidence type="ECO:0000256" key="1">
    <source>
        <dbReference type="ARBA" id="ARBA00023315"/>
    </source>
</evidence>
<reference evidence="4 5" key="1">
    <citation type="submission" date="2021-06" db="EMBL/GenBank/DDBJ databases">
        <authorList>
            <person name="Palmer J.M."/>
        </authorList>
    </citation>
    <scope>NUCLEOTIDE SEQUENCE [LARGE SCALE GENOMIC DNA]</scope>
    <source>
        <strain evidence="4 5">GA_2019</strain>
        <tissue evidence="4">Muscle</tissue>
    </source>
</reference>
<dbReference type="InterPro" id="IPR050779">
    <property type="entry name" value="Transglutaminase"/>
</dbReference>
<dbReference type="InterPro" id="IPR008958">
    <property type="entry name" value="Transglutaminase_C"/>
</dbReference>
<dbReference type="Pfam" id="PF00927">
    <property type="entry name" value="Transglut_C"/>
    <property type="match status" value="2"/>
</dbReference>
<sequence length="343" mass="37736">MEPITYLNTDSIWNFHVWTDCWMARPDLPPGNGGWQAVDGTPQETSQGTFRCGPASLAAVRNGQVYLKHDSAFVNSDKIYWQKSKDGTFSQVYNEKNAVGHSISTKAVGSDERNDITHLYKHPEGSEEERIAVEIACRYGSKAAAYSSPIAEDVTVEVILEGDGPKIGADAELTIRLKNMSSEKRTVTLHSQLAIMYYTGVYKDTVKKDKADVELLPNEGRVKETQQVLATQFSFRLRTPDLVIKPIGKAVVGEKMVVEISFTNPLPQVLKAVIFHMEGTGLLAARKIEFGDIGRHASVSLVQDFVPSLPGPRKLLVSLDCKQLTQVHGVSDITVEDKSSVAS</sequence>
<evidence type="ECO:0000256" key="2">
    <source>
        <dbReference type="ARBA" id="ARBA00024222"/>
    </source>
</evidence>
<proteinExistence type="predicted"/>
<gene>
    <name evidence="4" type="ORF">GOODEAATRI_025611</name>
</gene>
<evidence type="ECO:0000313" key="4">
    <source>
        <dbReference type="EMBL" id="MEQ2186142.1"/>
    </source>
</evidence>
<dbReference type="InterPro" id="IPR036985">
    <property type="entry name" value="Transglutaminase-like_sf"/>
</dbReference>
<dbReference type="SUPFAM" id="SSF49309">
    <property type="entry name" value="Transglutaminase, two C-terminal domains"/>
    <property type="match status" value="2"/>
</dbReference>
<dbReference type="EC" id="2.3.2.13" evidence="2"/>
<dbReference type="InterPro" id="IPR013783">
    <property type="entry name" value="Ig-like_fold"/>
</dbReference>
<protein>
    <recommendedName>
        <fullName evidence="2">protein-glutamine gamma-glutamyltransferase</fullName>
        <ecNumber evidence="2">2.3.2.13</ecNumber>
    </recommendedName>
</protein>
<organism evidence="4 5">
    <name type="scientific">Goodea atripinnis</name>
    <dbReference type="NCBI Taxonomy" id="208336"/>
    <lineage>
        <taxon>Eukaryota</taxon>
        <taxon>Metazoa</taxon>
        <taxon>Chordata</taxon>
        <taxon>Craniata</taxon>
        <taxon>Vertebrata</taxon>
        <taxon>Euteleostomi</taxon>
        <taxon>Actinopterygii</taxon>
        <taxon>Neopterygii</taxon>
        <taxon>Teleostei</taxon>
        <taxon>Neoteleostei</taxon>
        <taxon>Acanthomorphata</taxon>
        <taxon>Ovalentaria</taxon>
        <taxon>Atherinomorphae</taxon>
        <taxon>Cyprinodontiformes</taxon>
        <taxon>Goodeidae</taxon>
        <taxon>Goodea</taxon>
    </lineage>
</organism>
<dbReference type="Proteomes" id="UP001476798">
    <property type="component" value="Unassembled WGS sequence"/>
</dbReference>
<dbReference type="InterPro" id="IPR036238">
    <property type="entry name" value="Transglutaminase_C_sf"/>
</dbReference>
<accession>A0ABV0PSB2</accession>
<keyword evidence="1" id="KW-0808">Transferase</keyword>
<name>A0ABV0PSB2_9TELE</name>
<evidence type="ECO:0000313" key="5">
    <source>
        <dbReference type="Proteomes" id="UP001476798"/>
    </source>
</evidence>
<feature type="domain" description="Transglutaminase C-terminal" evidence="3">
    <location>
        <begin position="241"/>
        <end position="336"/>
    </location>
</feature>
<dbReference type="Gene3D" id="3.90.260.10">
    <property type="entry name" value="Transglutaminase-like"/>
    <property type="match status" value="1"/>
</dbReference>
<keyword evidence="1" id="KW-0012">Acyltransferase</keyword>
<dbReference type="EMBL" id="JAHRIO010083000">
    <property type="protein sequence ID" value="MEQ2186142.1"/>
    <property type="molecule type" value="Genomic_DNA"/>
</dbReference>
<dbReference type="PANTHER" id="PTHR11590">
    <property type="entry name" value="PROTEIN-GLUTAMINE GAMMA-GLUTAMYLTRANSFERASE"/>
    <property type="match status" value="1"/>
</dbReference>
<dbReference type="PANTHER" id="PTHR11590:SF49">
    <property type="entry name" value="PROTEIN-GLUTAMINE GAMMA-GLUTAMYLTRANSFERASE K"/>
    <property type="match status" value="1"/>
</dbReference>